<dbReference type="EMBL" id="VIFK01000492">
    <property type="protein sequence ID" value="TQE93134.1"/>
    <property type="molecule type" value="Genomic_DNA"/>
</dbReference>
<protein>
    <submittedName>
        <fullName evidence="1">Uncharacterized protein</fullName>
    </submittedName>
</protein>
<accession>A0A540V8S6</accession>
<organism evidence="1 2">
    <name type="scientific">Spiribacter salinus</name>
    <dbReference type="NCBI Taxonomy" id="1335746"/>
    <lineage>
        <taxon>Bacteria</taxon>
        <taxon>Pseudomonadati</taxon>
        <taxon>Pseudomonadota</taxon>
        <taxon>Gammaproteobacteria</taxon>
        <taxon>Chromatiales</taxon>
        <taxon>Ectothiorhodospiraceae</taxon>
        <taxon>Spiribacter</taxon>
    </lineage>
</organism>
<gene>
    <name evidence="1" type="ORF">FKY71_18385</name>
</gene>
<evidence type="ECO:0000313" key="2">
    <source>
        <dbReference type="Proteomes" id="UP000315400"/>
    </source>
</evidence>
<reference evidence="1 2" key="1">
    <citation type="submission" date="2019-06" db="EMBL/GenBank/DDBJ databases">
        <title>Metagenome assembled Genome of Spiribacter salinus SL48-SHIP from the microbial mat of Salt Lake 48 (Novosibirsk region, Russia).</title>
        <authorList>
            <person name="Shipova A."/>
            <person name="Rozanov A.S."/>
            <person name="Bryanskaya A.V."/>
            <person name="Peltek S.E."/>
        </authorList>
    </citation>
    <scope>NUCLEOTIDE SEQUENCE [LARGE SCALE GENOMIC DNA]</scope>
    <source>
        <strain evidence="1">SL48-SHIP-2</strain>
    </source>
</reference>
<sequence>MARDIDIDHLTIDDLVDLNERVIERIKYLERVQVFEAMQAFNLGHRVTFDSRRDGRKAGVIAKFDQKSVTVLTDDGHRYNVAPGLLTREDNGQR</sequence>
<dbReference type="Proteomes" id="UP000315400">
    <property type="component" value="Unassembled WGS sequence"/>
</dbReference>
<name>A0A540V8S6_9GAMM</name>
<comment type="caution">
    <text evidence="1">The sequence shown here is derived from an EMBL/GenBank/DDBJ whole genome shotgun (WGS) entry which is preliminary data.</text>
</comment>
<proteinExistence type="predicted"/>
<evidence type="ECO:0000313" key="1">
    <source>
        <dbReference type="EMBL" id="TQE93134.1"/>
    </source>
</evidence>
<dbReference type="AlphaFoldDB" id="A0A540V8S6"/>